<evidence type="ECO:0000313" key="5">
    <source>
        <dbReference type="Proteomes" id="UP000243207"/>
    </source>
</evidence>
<feature type="domain" description="NADH:flavin oxidoreductase/NADH oxidase N-terminal" evidence="3">
    <location>
        <begin position="7"/>
        <end position="351"/>
    </location>
</feature>
<dbReference type="PANTHER" id="PTHR43656">
    <property type="entry name" value="BINDING OXIDOREDUCTASE, PUTATIVE (AFU_ORTHOLOGUE AFUA_2G08260)-RELATED"/>
    <property type="match status" value="1"/>
</dbReference>
<evidence type="ECO:0000256" key="1">
    <source>
        <dbReference type="ARBA" id="ARBA00022630"/>
    </source>
</evidence>
<dbReference type="RefSeq" id="WP_093393025.1">
    <property type="nucleotide sequence ID" value="NZ_LT629736.1"/>
</dbReference>
<dbReference type="InterPro" id="IPR013785">
    <property type="entry name" value="Aldolase_TIM"/>
</dbReference>
<accession>A0A1H1SRK0</accession>
<name>A0A1H1SRK0_9GAMM</name>
<dbReference type="InterPro" id="IPR051799">
    <property type="entry name" value="NADH_flavin_oxidoreductase"/>
</dbReference>
<sequence length="435" mass="47008">MTTTLASPLTLPCGVTIPNRIAKAAMTEGLATPDGVPTAELERLYGLWSDGGAGLLLSGNIQIDRDHLERPGNVIIDREPDAAMQAALSRWADAATRNGNQFWAQISHAGRQTMKMINPHPKAPSAVKLGLPGGQFGEPVALERVEITEIVRRFALCAAAVKAAGFTGVQVHAAHGYLLSQFLSPRSNRRSDEYGGSLENRARLLMDTVTAIRDAVGADFPVAVKLNSADFQKGGFDFADSLQVVAWLEQAGIDLIEISGGTYEQPRLLGVEGIEAAEPQAVAESTQQREAYFVDFALAMKEKVSVPLMVTGGFRQKQVMQQALDSGGADLIGLGRPMCVMTDAPARLLAGLDEVPRYENRLALLPEWLGFLTKVNAVKVMATFAVQYWYYAQIDHLGRTGRAQPTQSVFQASKEVAALQKTLVKGRNRASHRAD</sequence>
<dbReference type="SUPFAM" id="SSF51395">
    <property type="entry name" value="FMN-linked oxidoreductases"/>
    <property type="match status" value="1"/>
</dbReference>
<dbReference type="STRING" id="487184.SAMN05216421_1649"/>
<keyword evidence="5" id="KW-1185">Reference proteome</keyword>
<dbReference type="Gene3D" id="3.20.20.70">
    <property type="entry name" value="Aldolase class I"/>
    <property type="match status" value="1"/>
</dbReference>
<dbReference type="AlphaFoldDB" id="A0A1H1SRK0"/>
<evidence type="ECO:0000256" key="2">
    <source>
        <dbReference type="ARBA" id="ARBA00023002"/>
    </source>
</evidence>
<dbReference type="Proteomes" id="UP000243207">
    <property type="component" value="Chromosome I"/>
</dbReference>
<dbReference type="GO" id="GO:0016491">
    <property type="term" value="F:oxidoreductase activity"/>
    <property type="evidence" value="ECO:0007669"/>
    <property type="project" value="UniProtKB-KW"/>
</dbReference>
<dbReference type="PANTHER" id="PTHR43656:SF2">
    <property type="entry name" value="BINDING OXIDOREDUCTASE, PUTATIVE (AFU_ORTHOLOGUE AFUA_2G08260)-RELATED"/>
    <property type="match status" value="1"/>
</dbReference>
<proteinExistence type="predicted"/>
<dbReference type="CDD" id="cd04733">
    <property type="entry name" value="OYE_like_2_FMN"/>
    <property type="match status" value="1"/>
</dbReference>
<organism evidence="4 5">
    <name type="scientific">Halopseudomonas xinjiangensis</name>
    <dbReference type="NCBI Taxonomy" id="487184"/>
    <lineage>
        <taxon>Bacteria</taxon>
        <taxon>Pseudomonadati</taxon>
        <taxon>Pseudomonadota</taxon>
        <taxon>Gammaproteobacteria</taxon>
        <taxon>Pseudomonadales</taxon>
        <taxon>Pseudomonadaceae</taxon>
        <taxon>Halopseudomonas</taxon>
    </lineage>
</organism>
<keyword evidence="1" id="KW-0285">Flavoprotein</keyword>
<evidence type="ECO:0000313" key="4">
    <source>
        <dbReference type="EMBL" id="SDS50640.1"/>
    </source>
</evidence>
<dbReference type="Pfam" id="PF00724">
    <property type="entry name" value="Oxidored_FMN"/>
    <property type="match status" value="1"/>
</dbReference>
<reference evidence="5" key="1">
    <citation type="submission" date="2016-10" db="EMBL/GenBank/DDBJ databases">
        <authorList>
            <person name="Varghese N."/>
            <person name="Submissions S."/>
        </authorList>
    </citation>
    <scope>NUCLEOTIDE SEQUENCE [LARGE SCALE GENOMIC DNA]</scope>
    <source>
        <strain evidence="5">NRRL B-51270</strain>
    </source>
</reference>
<dbReference type="InterPro" id="IPR001155">
    <property type="entry name" value="OxRdtase_FMN_N"/>
</dbReference>
<gene>
    <name evidence="4" type="ORF">SAMN05216421_1649</name>
</gene>
<evidence type="ECO:0000259" key="3">
    <source>
        <dbReference type="Pfam" id="PF00724"/>
    </source>
</evidence>
<dbReference type="EMBL" id="LT629736">
    <property type="protein sequence ID" value="SDS50640.1"/>
    <property type="molecule type" value="Genomic_DNA"/>
</dbReference>
<keyword evidence="2" id="KW-0560">Oxidoreductase</keyword>
<dbReference type="OrthoDB" id="8523426at2"/>
<protein>
    <submittedName>
        <fullName evidence="4">2,4-dienoyl-CoA reductase</fullName>
    </submittedName>
</protein>
<dbReference type="GO" id="GO:0010181">
    <property type="term" value="F:FMN binding"/>
    <property type="evidence" value="ECO:0007669"/>
    <property type="project" value="InterPro"/>
</dbReference>